<protein>
    <recommendedName>
        <fullName evidence="5">NmrA-like domain-containing protein</fullName>
    </recommendedName>
</protein>
<dbReference type="Gene3D" id="3.40.50.720">
    <property type="entry name" value="NAD(P)-binding Rossmann-like Domain"/>
    <property type="match status" value="1"/>
</dbReference>
<evidence type="ECO:0008006" key="5">
    <source>
        <dbReference type="Google" id="ProtNLM"/>
    </source>
</evidence>
<dbReference type="STRING" id="1245745.A0A0A2VH55"/>
<dbReference type="Proteomes" id="UP000030106">
    <property type="component" value="Unassembled WGS sequence"/>
</dbReference>
<dbReference type="GO" id="GO:0016491">
    <property type="term" value="F:oxidoreductase activity"/>
    <property type="evidence" value="ECO:0007669"/>
    <property type="project" value="UniProtKB-KW"/>
</dbReference>
<dbReference type="InterPro" id="IPR051609">
    <property type="entry name" value="NmrA/Isoflavone_reductase-like"/>
</dbReference>
<dbReference type="OrthoDB" id="419598at2759"/>
<dbReference type="PANTHER" id="PTHR47706:SF7">
    <property type="entry name" value="CIPA-LIKE, PUTATIVE (AFU_ORTHOLOGUE AFUA_1G01630)-RELATED"/>
    <property type="match status" value="1"/>
</dbReference>
<dbReference type="InterPro" id="IPR036291">
    <property type="entry name" value="NAD(P)-bd_dom_sf"/>
</dbReference>
<sequence>MVQYAKNQPADFVDHISKAAIIGAGGNVGKHMTQALLQTGKGTVTALTRIGSKSVLPEGVIKDPVDYANEESLVGGAQGPAVPHRVHGSLGRRPTAEAIVMSAAGKAGVPRVMPTCHGTDIDNKKPMEENLTGALVYANIAAAEKHGLSWTTMNRSFWYEFSLMCDNCYGGRRRRF</sequence>
<evidence type="ECO:0000313" key="3">
    <source>
        <dbReference type="EMBL" id="KGQ07166.1"/>
    </source>
</evidence>
<accession>A0A0A2VH55</accession>
<reference evidence="3 4" key="1">
    <citation type="submission" date="2012-10" db="EMBL/GenBank/DDBJ databases">
        <title>Genome sequencing and analysis of entomopathogenic fungi Beauveria bassiana D1-5.</title>
        <authorList>
            <person name="Li Q."/>
            <person name="Wang L."/>
            <person name="Zhang Z."/>
            <person name="Wang Q."/>
            <person name="Ren J."/>
            <person name="Wang M."/>
            <person name="Xu W."/>
            <person name="Wang J."/>
            <person name="Lu Y."/>
            <person name="Du Q."/>
            <person name="Sun Z."/>
        </authorList>
    </citation>
    <scope>NUCLEOTIDE SEQUENCE [LARGE SCALE GENOMIC DNA]</scope>
    <source>
        <strain evidence="3 4">D1-5</strain>
    </source>
</reference>
<comment type="caution">
    <text evidence="3">The sequence shown here is derived from an EMBL/GenBank/DDBJ whole genome shotgun (WGS) entry which is preliminary data.</text>
</comment>
<proteinExistence type="predicted"/>
<dbReference type="EMBL" id="ANFO01000726">
    <property type="protein sequence ID" value="KGQ07166.1"/>
    <property type="molecule type" value="Genomic_DNA"/>
</dbReference>
<evidence type="ECO:0000256" key="2">
    <source>
        <dbReference type="ARBA" id="ARBA00023002"/>
    </source>
</evidence>
<dbReference type="SUPFAM" id="SSF51735">
    <property type="entry name" value="NAD(P)-binding Rossmann-fold domains"/>
    <property type="match status" value="1"/>
</dbReference>
<name>A0A0A2VH55_BEABA</name>
<keyword evidence="1" id="KW-0521">NADP</keyword>
<dbReference type="AlphaFoldDB" id="A0A0A2VH55"/>
<dbReference type="PANTHER" id="PTHR47706">
    <property type="entry name" value="NMRA-LIKE FAMILY PROTEIN"/>
    <property type="match status" value="1"/>
</dbReference>
<evidence type="ECO:0000256" key="1">
    <source>
        <dbReference type="ARBA" id="ARBA00022857"/>
    </source>
</evidence>
<organism evidence="3 4">
    <name type="scientific">Beauveria bassiana D1-5</name>
    <dbReference type="NCBI Taxonomy" id="1245745"/>
    <lineage>
        <taxon>Eukaryota</taxon>
        <taxon>Fungi</taxon>
        <taxon>Dikarya</taxon>
        <taxon>Ascomycota</taxon>
        <taxon>Pezizomycotina</taxon>
        <taxon>Sordariomycetes</taxon>
        <taxon>Hypocreomycetidae</taxon>
        <taxon>Hypocreales</taxon>
        <taxon>Cordycipitaceae</taxon>
        <taxon>Beauveria</taxon>
    </lineage>
</organism>
<dbReference type="HOGENOM" id="CLU_1524878_0_0_1"/>
<keyword evidence="2" id="KW-0560">Oxidoreductase</keyword>
<gene>
    <name evidence="3" type="ORF">BBAD15_g7511</name>
</gene>
<evidence type="ECO:0000313" key="4">
    <source>
        <dbReference type="Proteomes" id="UP000030106"/>
    </source>
</evidence>